<dbReference type="PANTHER" id="PTHR33284:SF1">
    <property type="entry name" value="RIBOSOMAL PROTEIN L25_GLN-TRNA SYNTHETASE, ANTI-CODON-BINDING DOMAIN-CONTAINING PROTEIN"/>
    <property type="match status" value="1"/>
</dbReference>
<feature type="domain" description="Large ribosomal subunit protein bL25 L25" evidence="6">
    <location>
        <begin position="6"/>
        <end position="94"/>
    </location>
</feature>
<dbReference type="NCBIfam" id="TIGR00731">
    <property type="entry name" value="bL25_bact_ctc"/>
    <property type="match status" value="1"/>
</dbReference>
<evidence type="ECO:0000313" key="8">
    <source>
        <dbReference type="EMBL" id="PIZ34468.1"/>
    </source>
</evidence>
<dbReference type="InterPro" id="IPR029751">
    <property type="entry name" value="Ribosomal_L25_dom"/>
</dbReference>
<proteinExistence type="inferred from homology"/>
<keyword evidence="2 5" id="KW-0694">RNA-binding</keyword>
<dbReference type="InterPro" id="IPR020057">
    <property type="entry name" value="Ribosomal_bL25_b-dom"/>
</dbReference>
<evidence type="ECO:0000313" key="9">
    <source>
        <dbReference type="Proteomes" id="UP000230956"/>
    </source>
</evidence>
<dbReference type="Pfam" id="PF01386">
    <property type="entry name" value="Ribosomal_L25p"/>
    <property type="match status" value="1"/>
</dbReference>
<dbReference type="GO" id="GO:0003735">
    <property type="term" value="F:structural constituent of ribosome"/>
    <property type="evidence" value="ECO:0007669"/>
    <property type="project" value="InterPro"/>
</dbReference>
<dbReference type="SUPFAM" id="SSF50715">
    <property type="entry name" value="Ribosomal protein L25-like"/>
    <property type="match status" value="1"/>
</dbReference>
<dbReference type="GO" id="GO:0022625">
    <property type="term" value="C:cytosolic large ribosomal subunit"/>
    <property type="evidence" value="ECO:0007669"/>
    <property type="project" value="TreeGrafter"/>
</dbReference>
<dbReference type="Pfam" id="PF14693">
    <property type="entry name" value="Ribosomal_TL5_C"/>
    <property type="match status" value="1"/>
</dbReference>
<dbReference type="InterPro" id="IPR001021">
    <property type="entry name" value="Ribosomal_bL25_long"/>
</dbReference>
<dbReference type="EMBL" id="PFNG01000276">
    <property type="protein sequence ID" value="PIZ34468.1"/>
    <property type="molecule type" value="Genomic_DNA"/>
</dbReference>
<sequence>MDIFELKAEKREVVGKESSKKLRRQGQIPAVLYSDGGSTPIIISAREFSTLVHSGAGTHVIFKLKLPGAKRHPNAVIKEVQRNPVRAEYLHIDFQKIALDEKIAAMVPIAIVGEAPGIKEGGVLERHTETIEIEGMPQAMPDHIEVDVSELQLGESVHAKDLGLTDGLEMLTDPEAVVVAIAVPRVVTVTTEAVEGIAPEAVEGSAEAAARAAEKE</sequence>
<dbReference type="PANTHER" id="PTHR33284">
    <property type="entry name" value="RIBOSOMAL PROTEIN L25/GLN-TRNA SYNTHETASE, ANTI-CODON-BINDING DOMAIN-CONTAINING PROTEIN"/>
    <property type="match status" value="1"/>
</dbReference>
<dbReference type="GO" id="GO:0008097">
    <property type="term" value="F:5S rRNA binding"/>
    <property type="evidence" value="ECO:0007669"/>
    <property type="project" value="InterPro"/>
</dbReference>
<evidence type="ECO:0000256" key="3">
    <source>
        <dbReference type="ARBA" id="ARBA00022980"/>
    </source>
</evidence>
<evidence type="ECO:0000256" key="5">
    <source>
        <dbReference type="HAMAP-Rule" id="MF_01334"/>
    </source>
</evidence>
<dbReference type="Gene3D" id="2.170.120.20">
    <property type="entry name" value="Ribosomal protein L25, beta domain"/>
    <property type="match status" value="1"/>
</dbReference>
<gene>
    <name evidence="5" type="primary">rplY</name>
    <name evidence="5" type="synonym">ctc</name>
    <name evidence="8" type="ORF">COY37_11785</name>
</gene>
<reference evidence="9" key="1">
    <citation type="submission" date="2017-09" db="EMBL/GenBank/DDBJ databases">
        <title>Depth-based differentiation of microbial function through sediment-hosted aquifers and enrichment of novel symbionts in the deep terrestrial subsurface.</title>
        <authorList>
            <person name="Probst A.J."/>
            <person name="Ladd B."/>
            <person name="Jarett J.K."/>
            <person name="Geller-Mcgrath D.E."/>
            <person name="Sieber C.M.K."/>
            <person name="Emerson J.B."/>
            <person name="Anantharaman K."/>
            <person name="Thomas B.C."/>
            <person name="Malmstrom R."/>
            <person name="Stieglmeier M."/>
            <person name="Klingl A."/>
            <person name="Woyke T."/>
            <person name="Ryan C.M."/>
            <person name="Banfield J.F."/>
        </authorList>
    </citation>
    <scope>NUCLEOTIDE SEQUENCE [LARGE SCALE GENOMIC DNA]</scope>
</reference>
<evidence type="ECO:0000259" key="7">
    <source>
        <dbReference type="Pfam" id="PF14693"/>
    </source>
</evidence>
<keyword evidence="3 5" id="KW-0689">Ribosomal protein</keyword>
<dbReference type="InterPro" id="IPR037121">
    <property type="entry name" value="Ribosomal_bL25_C"/>
</dbReference>
<evidence type="ECO:0000256" key="2">
    <source>
        <dbReference type="ARBA" id="ARBA00022884"/>
    </source>
</evidence>
<dbReference type="HAMAP" id="MF_01334">
    <property type="entry name" value="Ribosomal_bL25_CTC"/>
    <property type="match status" value="1"/>
</dbReference>
<dbReference type="InterPro" id="IPR020930">
    <property type="entry name" value="Ribosomal_uL5_bac-type"/>
</dbReference>
<protein>
    <recommendedName>
        <fullName evidence="5">Large ribosomal subunit protein bL25</fullName>
    </recommendedName>
    <alternativeName>
        <fullName evidence="5">General stress protein CTC</fullName>
    </alternativeName>
</protein>
<evidence type="ECO:0000259" key="6">
    <source>
        <dbReference type="Pfam" id="PF01386"/>
    </source>
</evidence>
<keyword evidence="1 5" id="KW-0699">rRNA-binding</keyword>
<dbReference type="RefSeq" id="WP_286677732.1">
    <property type="nucleotide sequence ID" value="NZ_MNXI01000028.1"/>
</dbReference>
<keyword evidence="4 5" id="KW-0687">Ribonucleoprotein</keyword>
<evidence type="ECO:0000256" key="1">
    <source>
        <dbReference type="ARBA" id="ARBA00022730"/>
    </source>
</evidence>
<comment type="similarity">
    <text evidence="5">Belongs to the bacterial ribosomal protein bL25 family. CTC subfamily.</text>
</comment>
<comment type="caution">
    <text evidence="8">The sequence shown here is derived from an EMBL/GenBank/DDBJ whole genome shotgun (WGS) entry which is preliminary data.</text>
</comment>
<dbReference type="InterPro" id="IPR020056">
    <property type="entry name" value="Rbsml_bL25/Gln-tRNA_synth_N"/>
</dbReference>
<dbReference type="AlphaFoldDB" id="A0A2M7T4Q2"/>
<dbReference type="GO" id="GO:0006412">
    <property type="term" value="P:translation"/>
    <property type="evidence" value="ECO:0007669"/>
    <property type="project" value="UniProtKB-UniRule"/>
</dbReference>
<feature type="domain" description="Large ribosomal subunit protein bL25 beta" evidence="7">
    <location>
        <begin position="102"/>
        <end position="185"/>
    </location>
</feature>
<comment type="function">
    <text evidence="5">This is one of the proteins that binds to the 5S RNA in the ribosome where it forms part of the central protuberance.</text>
</comment>
<organism evidence="8 9">
    <name type="scientific">Candidatus Aquicultor secundus</name>
    <dbReference type="NCBI Taxonomy" id="1973895"/>
    <lineage>
        <taxon>Bacteria</taxon>
        <taxon>Bacillati</taxon>
        <taxon>Actinomycetota</taxon>
        <taxon>Candidatus Aquicultoria</taxon>
        <taxon>Candidatus Aquicultorales</taxon>
        <taxon>Candidatus Aquicultoraceae</taxon>
        <taxon>Candidatus Aquicultor</taxon>
    </lineage>
</organism>
<dbReference type="Gene3D" id="2.40.240.10">
    <property type="entry name" value="Ribosomal Protein L25, Chain P"/>
    <property type="match status" value="1"/>
</dbReference>
<name>A0A2M7T4Q2_9ACTN</name>
<dbReference type="Proteomes" id="UP000230956">
    <property type="component" value="Unassembled WGS sequence"/>
</dbReference>
<comment type="subunit">
    <text evidence="5">Part of the 50S ribosomal subunit; part of the 5S rRNA/L5/L18/L25 subcomplex. Contacts the 5S rRNA. Binds to the 5S rRNA independently of L5 and L18.</text>
</comment>
<evidence type="ECO:0000256" key="4">
    <source>
        <dbReference type="ARBA" id="ARBA00023274"/>
    </source>
</evidence>
<accession>A0A2M7T4Q2</accession>
<dbReference type="InterPro" id="IPR011035">
    <property type="entry name" value="Ribosomal_bL25/Gln-tRNA_synth"/>
</dbReference>
<dbReference type="CDD" id="cd00495">
    <property type="entry name" value="Ribosomal_L25_TL5_CTC"/>
    <property type="match status" value="1"/>
</dbReference>